<name>A0ABN2T6J1_9MICO</name>
<proteinExistence type="predicted"/>
<comment type="caution">
    <text evidence="1">The sequence shown here is derived from an EMBL/GenBank/DDBJ whole genome shotgun (WGS) entry which is preliminary data.</text>
</comment>
<gene>
    <name evidence="1" type="ORF">GCM10009755_04410</name>
</gene>
<keyword evidence="2" id="KW-1185">Reference proteome</keyword>
<accession>A0ABN2T6J1</accession>
<dbReference type="Proteomes" id="UP001500755">
    <property type="component" value="Unassembled WGS sequence"/>
</dbReference>
<sequence>MARARPLTRMLEALRTSGAGILPSGAVHIEAPTTVPDRRTEAVEVVTDS</sequence>
<organism evidence="1 2">
    <name type="scientific">Brevibacterium samyangense</name>
    <dbReference type="NCBI Taxonomy" id="366888"/>
    <lineage>
        <taxon>Bacteria</taxon>
        <taxon>Bacillati</taxon>
        <taxon>Actinomycetota</taxon>
        <taxon>Actinomycetes</taxon>
        <taxon>Micrococcales</taxon>
        <taxon>Brevibacteriaceae</taxon>
        <taxon>Brevibacterium</taxon>
    </lineage>
</organism>
<dbReference type="EMBL" id="BAAANO010000004">
    <property type="protein sequence ID" value="GAA1999821.1"/>
    <property type="molecule type" value="Genomic_DNA"/>
</dbReference>
<reference evidence="1 2" key="1">
    <citation type="journal article" date="2019" name="Int. J. Syst. Evol. Microbiol.">
        <title>The Global Catalogue of Microorganisms (GCM) 10K type strain sequencing project: providing services to taxonomists for standard genome sequencing and annotation.</title>
        <authorList>
            <consortium name="The Broad Institute Genomics Platform"/>
            <consortium name="The Broad Institute Genome Sequencing Center for Infectious Disease"/>
            <person name="Wu L."/>
            <person name="Ma J."/>
        </authorList>
    </citation>
    <scope>NUCLEOTIDE SEQUENCE [LARGE SCALE GENOMIC DNA]</scope>
    <source>
        <strain evidence="1 2">JCM 14546</strain>
    </source>
</reference>
<evidence type="ECO:0000313" key="2">
    <source>
        <dbReference type="Proteomes" id="UP001500755"/>
    </source>
</evidence>
<protein>
    <submittedName>
        <fullName evidence="1">Uncharacterized protein</fullName>
    </submittedName>
</protein>
<evidence type="ECO:0000313" key="1">
    <source>
        <dbReference type="EMBL" id="GAA1999821.1"/>
    </source>
</evidence>